<gene>
    <name evidence="3" type="ORF">PXC00_10335</name>
</gene>
<protein>
    <submittedName>
        <fullName evidence="3">Class I SAM-dependent methyltransferase</fullName>
        <ecNumber evidence="3">2.1.-.-</ecNumber>
    </submittedName>
</protein>
<keyword evidence="1" id="KW-1133">Transmembrane helix</keyword>
<evidence type="ECO:0000313" key="3">
    <source>
        <dbReference type="EMBL" id="WOC31605.1"/>
    </source>
</evidence>
<dbReference type="AlphaFoldDB" id="A0AA97H1E7"/>
<name>A0AA97H1E7_9FIRM</name>
<proteinExistence type="predicted"/>
<dbReference type="KEGG" id="carl:PXC00_10335"/>
<dbReference type="InterPro" id="IPR013216">
    <property type="entry name" value="Methyltransf_11"/>
</dbReference>
<dbReference type="Proteomes" id="UP001300604">
    <property type="component" value="Chromosome"/>
</dbReference>
<sequence>MKKGNYGIDAPLAVFVLLAAGVLLMLAAGVRAHTFSWVGLLLLAVGFYMLYGSKCGKYKLREKILQRTIVRESDTVLDVGCGRGLLLNGLAQKLKTGKAYGVDLWSGKDQSGNGAKAVQANAQLEGTADRIAVQSGDMRSLPFADETFNVIVSSLAIHNIHGAAEREKALLEMARVAKSGCRLAILDLAHIQEYAQVLSENGFLVEEVSGLQAQMFPPVRILYARRQRIGAGASKK</sequence>
<dbReference type="Gene3D" id="3.40.50.150">
    <property type="entry name" value="Vaccinia Virus protein VP39"/>
    <property type="match status" value="1"/>
</dbReference>
<dbReference type="InterPro" id="IPR029063">
    <property type="entry name" value="SAM-dependent_MTases_sf"/>
</dbReference>
<dbReference type="PANTHER" id="PTHR45277">
    <property type="entry name" value="EXPRESSED PROTEIN"/>
    <property type="match status" value="1"/>
</dbReference>
<feature type="transmembrane region" description="Helical" evidence="1">
    <location>
        <begin position="34"/>
        <end position="51"/>
    </location>
</feature>
<organism evidence="3 4">
    <name type="scientific">Caproicibacterium argilliputei</name>
    <dbReference type="NCBI Taxonomy" id="3030016"/>
    <lineage>
        <taxon>Bacteria</taxon>
        <taxon>Bacillati</taxon>
        <taxon>Bacillota</taxon>
        <taxon>Clostridia</taxon>
        <taxon>Eubacteriales</taxon>
        <taxon>Oscillospiraceae</taxon>
        <taxon>Caproicibacterium</taxon>
    </lineage>
</organism>
<keyword evidence="1" id="KW-0472">Membrane</keyword>
<reference evidence="4" key="1">
    <citation type="submission" date="2024-06" db="EMBL/GenBank/DDBJ databases">
        <title>Caproicibacterium argilliputei sp. nov, a novel caproic acid producing anaerobic bacterium isolated from pit mud.</title>
        <authorList>
            <person name="Zeng C."/>
        </authorList>
    </citation>
    <scope>NUCLEOTIDE SEQUENCE [LARGE SCALE GENOMIC DNA]</scope>
    <source>
        <strain evidence="4">ZCY20-5</strain>
    </source>
</reference>
<evidence type="ECO:0000259" key="2">
    <source>
        <dbReference type="Pfam" id="PF08241"/>
    </source>
</evidence>
<keyword evidence="4" id="KW-1185">Reference proteome</keyword>
<dbReference type="GO" id="GO:0032259">
    <property type="term" value="P:methylation"/>
    <property type="evidence" value="ECO:0007669"/>
    <property type="project" value="UniProtKB-KW"/>
</dbReference>
<dbReference type="CDD" id="cd02440">
    <property type="entry name" value="AdoMet_MTases"/>
    <property type="match status" value="1"/>
</dbReference>
<keyword evidence="1" id="KW-0812">Transmembrane</keyword>
<dbReference type="PANTHER" id="PTHR45277:SF1">
    <property type="entry name" value="EXPRESSED PROTEIN"/>
    <property type="match status" value="1"/>
</dbReference>
<dbReference type="Pfam" id="PF08241">
    <property type="entry name" value="Methyltransf_11"/>
    <property type="match status" value="1"/>
</dbReference>
<dbReference type="GO" id="GO:0008757">
    <property type="term" value="F:S-adenosylmethionine-dependent methyltransferase activity"/>
    <property type="evidence" value="ECO:0007669"/>
    <property type="project" value="InterPro"/>
</dbReference>
<evidence type="ECO:0000313" key="4">
    <source>
        <dbReference type="Proteomes" id="UP001300604"/>
    </source>
</evidence>
<dbReference type="SUPFAM" id="SSF53335">
    <property type="entry name" value="S-adenosyl-L-methionine-dependent methyltransferases"/>
    <property type="match status" value="1"/>
</dbReference>
<feature type="domain" description="Methyltransferase type 11" evidence="2">
    <location>
        <begin position="77"/>
        <end position="185"/>
    </location>
</feature>
<feature type="transmembrane region" description="Helical" evidence="1">
    <location>
        <begin position="12"/>
        <end position="28"/>
    </location>
</feature>
<keyword evidence="3" id="KW-0489">Methyltransferase</keyword>
<dbReference type="EC" id="2.1.-.-" evidence="3"/>
<keyword evidence="3" id="KW-0808">Transferase</keyword>
<dbReference type="EMBL" id="CP135996">
    <property type="protein sequence ID" value="WOC31605.1"/>
    <property type="molecule type" value="Genomic_DNA"/>
</dbReference>
<accession>A0AA97H1E7</accession>
<evidence type="ECO:0000256" key="1">
    <source>
        <dbReference type="SAM" id="Phobius"/>
    </source>
</evidence>
<dbReference type="RefSeq" id="WP_275845439.1">
    <property type="nucleotide sequence ID" value="NZ_CP135996.1"/>
</dbReference>
<reference evidence="3 4" key="2">
    <citation type="submission" date="2024-06" db="EMBL/GenBank/DDBJ databases">
        <title>Caproicibacterium argilliputei sp. nov, a novel caproic acid producing anaerobic bacterium isolated from pit mud.</title>
        <authorList>
            <person name="Xia S."/>
        </authorList>
    </citation>
    <scope>NUCLEOTIDE SEQUENCE [LARGE SCALE GENOMIC DNA]</scope>
    <source>
        <strain evidence="3 4">ZCY20-5</strain>
    </source>
</reference>